<evidence type="ECO:0000313" key="2">
    <source>
        <dbReference type="EMBL" id="PSJ18195.1"/>
    </source>
</evidence>
<dbReference type="Gene3D" id="1.20.120.20">
    <property type="entry name" value="Apolipoprotein"/>
    <property type="match status" value="1"/>
</dbReference>
<sequence length="111" mass="11981">MNKIILSLFIVFLSLLLVSCSGQEGTAEKAGKEIDKSIDSGKQTIDEVLEEASDKMDEIESSFEGPAEQAGKEIDQAVENTAEKIEEVGDTLEENAEEAGDTLEEKIDGSK</sequence>
<feature type="signal peptide" evidence="1">
    <location>
        <begin position="1"/>
        <end position="22"/>
    </location>
</feature>
<accession>A0A2P7NXM4</accession>
<protein>
    <submittedName>
        <fullName evidence="2">Uncharacterized protein</fullName>
    </submittedName>
</protein>
<feature type="chain" id="PRO_5015146694" evidence="1">
    <location>
        <begin position="23"/>
        <end position="111"/>
    </location>
</feature>
<dbReference type="Proteomes" id="UP000241912">
    <property type="component" value="Unassembled WGS sequence"/>
</dbReference>
<evidence type="ECO:0000256" key="1">
    <source>
        <dbReference type="SAM" id="SignalP"/>
    </source>
</evidence>
<keyword evidence="3" id="KW-1185">Reference proteome</keyword>
<dbReference type="OrthoDB" id="8550196at2"/>
<keyword evidence="1" id="KW-0732">Signal</keyword>
<dbReference type="EMBL" id="PXXU01000008">
    <property type="protein sequence ID" value="PSJ18195.1"/>
    <property type="molecule type" value="Genomic_DNA"/>
</dbReference>
<dbReference type="PROSITE" id="PS51257">
    <property type="entry name" value="PROKAR_LIPOPROTEIN"/>
    <property type="match status" value="1"/>
</dbReference>
<organism evidence="2 3">
    <name type="scientific">Nitrosomonas supralitoralis</name>
    <dbReference type="NCBI Taxonomy" id="2116706"/>
    <lineage>
        <taxon>Bacteria</taxon>
        <taxon>Pseudomonadati</taxon>
        <taxon>Pseudomonadota</taxon>
        <taxon>Betaproteobacteria</taxon>
        <taxon>Nitrosomonadales</taxon>
        <taxon>Nitrosomonadaceae</taxon>
        <taxon>Nitrosomonas</taxon>
    </lineage>
</organism>
<evidence type="ECO:0000313" key="3">
    <source>
        <dbReference type="Proteomes" id="UP000241912"/>
    </source>
</evidence>
<name>A0A2P7NXM4_9PROT</name>
<dbReference type="RefSeq" id="WP_106706009.1">
    <property type="nucleotide sequence ID" value="NZ_PXXU01000008.1"/>
</dbReference>
<proteinExistence type="predicted"/>
<dbReference type="AlphaFoldDB" id="A0A2P7NXM4"/>
<reference evidence="2 3" key="1">
    <citation type="submission" date="2018-03" db="EMBL/GenBank/DDBJ databases">
        <title>Draft genome of Nitrosomonas supralitoralis APG5.</title>
        <authorList>
            <person name="Urakawa H."/>
            <person name="Lopez J.V."/>
        </authorList>
    </citation>
    <scope>NUCLEOTIDE SEQUENCE [LARGE SCALE GENOMIC DNA]</scope>
    <source>
        <strain evidence="2 3">APG5</strain>
    </source>
</reference>
<gene>
    <name evidence="2" type="ORF">C7H79_04030</name>
</gene>
<comment type="caution">
    <text evidence="2">The sequence shown here is derived from an EMBL/GenBank/DDBJ whole genome shotgun (WGS) entry which is preliminary data.</text>
</comment>